<dbReference type="InterPro" id="IPR001223">
    <property type="entry name" value="Glyco_hydro18_cat"/>
</dbReference>
<dbReference type="PANTHER" id="PTHR42976:SF1">
    <property type="entry name" value="GH18 DOMAIN-CONTAINING PROTEIN-RELATED"/>
    <property type="match status" value="1"/>
</dbReference>
<dbReference type="InterPro" id="IPR017853">
    <property type="entry name" value="GH"/>
</dbReference>
<dbReference type="GO" id="GO:0005975">
    <property type="term" value="P:carbohydrate metabolic process"/>
    <property type="evidence" value="ECO:0007669"/>
    <property type="project" value="InterPro"/>
</dbReference>
<dbReference type="PANTHER" id="PTHR42976">
    <property type="entry name" value="BIFUNCTIONAL CHITINASE/LYSOZYME-RELATED"/>
    <property type="match status" value="1"/>
</dbReference>
<name>A0A2X0ISS8_9ACTN</name>
<reference evidence="3 4" key="1">
    <citation type="submission" date="2018-06" db="EMBL/GenBank/DDBJ databases">
        <title>Streptacidiphilus pinicola sp. nov., isolated from pine grove soil.</title>
        <authorList>
            <person name="Roh S.G."/>
            <person name="Park S."/>
            <person name="Kim M.-K."/>
            <person name="Yun B.-R."/>
            <person name="Park J."/>
            <person name="Kim M.J."/>
            <person name="Kim Y.S."/>
            <person name="Kim S.B."/>
        </authorList>
    </citation>
    <scope>NUCLEOTIDE SEQUENCE [LARGE SCALE GENOMIC DNA]</scope>
    <source>
        <strain evidence="3 4">MMS16-CNU450</strain>
    </source>
</reference>
<protein>
    <submittedName>
        <fullName evidence="3">Chitinase</fullName>
    </submittedName>
</protein>
<comment type="caution">
    <text evidence="3">The sequence shown here is derived from an EMBL/GenBank/DDBJ whole genome shotgun (WGS) entry which is preliminary data.</text>
</comment>
<evidence type="ECO:0000313" key="3">
    <source>
        <dbReference type="EMBL" id="RAG80606.1"/>
    </source>
</evidence>
<organism evidence="3 4">
    <name type="scientific">Streptacidiphilus pinicola</name>
    <dbReference type="NCBI Taxonomy" id="2219663"/>
    <lineage>
        <taxon>Bacteria</taxon>
        <taxon>Bacillati</taxon>
        <taxon>Actinomycetota</taxon>
        <taxon>Actinomycetes</taxon>
        <taxon>Kitasatosporales</taxon>
        <taxon>Streptomycetaceae</taxon>
        <taxon>Streptacidiphilus</taxon>
    </lineage>
</organism>
<dbReference type="OrthoDB" id="99456at2"/>
<evidence type="ECO:0000256" key="1">
    <source>
        <dbReference type="SAM" id="MobiDB-lite"/>
    </source>
</evidence>
<gene>
    <name evidence="3" type="ORF">DN069_37245</name>
</gene>
<feature type="region of interest" description="Disordered" evidence="1">
    <location>
        <begin position="1"/>
        <end position="21"/>
    </location>
</feature>
<dbReference type="CDD" id="cd06543">
    <property type="entry name" value="GH18_PF-ChiA-like"/>
    <property type="match status" value="1"/>
</dbReference>
<dbReference type="Gene3D" id="3.20.20.80">
    <property type="entry name" value="Glycosidases"/>
    <property type="match status" value="1"/>
</dbReference>
<dbReference type="Pfam" id="PF00704">
    <property type="entry name" value="Glyco_hydro_18"/>
    <property type="match status" value="1"/>
</dbReference>
<dbReference type="AlphaFoldDB" id="A0A2X0ISS8"/>
<proteinExistence type="predicted"/>
<keyword evidence="4" id="KW-1185">Reference proteome</keyword>
<dbReference type="InterPro" id="IPR052750">
    <property type="entry name" value="GH18_Chitinase"/>
</dbReference>
<dbReference type="PROSITE" id="PS51910">
    <property type="entry name" value="GH18_2"/>
    <property type="match status" value="1"/>
</dbReference>
<dbReference type="EMBL" id="QKYN01000213">
    <property type="protein sequence ID" value="RAG80606.1"/>
    <property type="molecule type" value="Genomic_DNA"/>
</dbReference>
<sequence length="335" mass="35352">MAAPTAGASTTHQATTRAATTHPATTVPAHVFAPYVETYTGDDFATVAAKSGVKWVSLAFLQTDKAGSCSLYWDGSTSQPVSSSVYGTSFAKLRAAGGDAIPSLGGYTADTSNTELADSCTSVSTIATQLEKLISTYDLARVDFDVEQNSLTNTAGIDRRNKAIAKVESWAASTGRHVQFSYTLPTNTDGLDSGGTGVLKNAVANHARIDVVNIMTFDYYTGGSHEMATATETAAQGLVNLLAQLYPTKSSTQRWAMVGVTEMPGIDDYGKPETFTTADAKTVYSWALGKGVNEVSMWASERDNGGCPGTGGSDSCSGISQSTWYFSHAWEPYTH</sequence>
<evidence type="ECO:0000313" key="4">
    <source>
        <dbReference type="Proteomes" id="UP000248889"/>
    </source>
</evidence>
<feature type="compositionally biased region" description="Low complexity" evidence="1">
    <location>
        <begin position="8"/>
        <end position="21"/>
    </location>
</feature>
<dbReference type="SUPFAM" id="SSF51445">
    <property type="entry name" value="(Trans)glycosidases"/>
    <property type="match status" value="1"/>
</dbReference>
<feature type="domain" description="GH18" evidence="2">
    <location>
        <begin position="29"/>
        <end position="335"/>
    </location>
</feature>
<dbReference type="Proteomes" id="UP000248889">
    <property type="component" value="Unassembled WGS sequence"/>
</dbReference>
<evidence type="ECO:0000259" key="2">
    <source>
        <dbReference type="PROSITE" id="PS51910"/>
    </source>
</evidence>
<accession>A0A2X0ISS8</accession>